<dbReference type="InterPro" id="IPR014710">
    <property type="entry name" value="RmlC-like_jellyroll"/>
</dbReference>
<evidence type="ECO:0000313" key="3">
    <source>
        <dbReference type="Proteomes" id="UP000078148"/>
    </source>
</evidence>
<protein>
    <submittedName>
        <fullName evidence="2">Cupin</fullName>
    </submittedName>
</protein>
<name>A0A172ZAW1_9BACL</name>
<dbReference type="AlphaFoldDB" id="A0A172ZAW1"/>
<evidence type="ECO:0000313" key="2">
    <source>
        <dbReference type="EMBL" id="ANF94771.1"/>
    </source>
</evidence>
<dbReference type="EMBL" id="CP013023">
    <property type="protein sequence ID" value="ANF94771.1"/>
    <property type="molecule type" value="Genomic_DNA"/>
</dbReference>
<dbReference type="Pfam" id="PF07883">
    <property type="entry name" value="Cupin_2"/>
    <property type="match status" value="1"/>
</dbReference>
<keyword evidence="3" id="KW-1185">Reference proteome</keyword>
<reference evidence="3" key="1">
    <citation type="submission" date="2015-10" db="EMBL/GenBank/DDBJ databases">
        <title>Genome of Paenibacillus bovis sp. nov.</title>
        <authorList>
            <person name="Wu Z."/>
            <person name="Gao C."/>
            <person name="Liu Z."/>
            <person name="Zheng H."/>
        </authorList>
    </citation>
    <scope>NUCLEOTIDE SEQUENCE [LARGE SCALE GENOMIC DNA]</scope>
    <source>
        <strain evidence="3">BD3526</strain>
    </source>
</reference>
<reference evidence="2 3" key="2">
    <citation type="journal article" date="2016" name="Int. J. Syst. Evol. Microbiol.">
        <title>Paenibacillus bovis sp. nov., isolated from raw yak (Bos grunniens) milk.</title>
        <authorList>
            <person name="Gao C."/>
            <person name="Han J."/>
            <person name="Liu Z."/>
            <person name="Xu X."/>
            <person name="Hang F."/>
            <person name="Wu Z."/>
        </authorList>
    </citation>
    <scope>NUCLEOTIDE SEQUENCE [LARGE SCALE GENOMIC DNA]</scope>
    <source>
        <strain evidence="2 3">BD3526</strain>
    </source>
</reference>
<dbReference type="InterPro" id="IPR011051">
    <property type="entry name" value="RmlC_Cupin_sf"/>
</dbReference>
<dbReference type="RefSeq" id="WP_060531070.1">
    <property type="nucleotide sequence ID" value="NZ_CP013023.1"/>
</dbReference>
<dbReference type="Gene3D" id="2.60.120.10">
    <property type="entry name" value="Jelly Rolls"/>
    <property type="match status" value="1"/>
</dbReference>
<dbReference type="KEGG" id="pbv:AR543_01130"/>
<proteinExistence type="predicted"/>
<dbReference type="STRING" id="1616788.AR543_01130"/>
<feature type="domain" description="Cupin type-2" evidence="1">
    <location>
        <begin position="33"/>
        <end position="82"/>
    </location>
</feature>
<dbReference type="Proteomes" id="UP000078148">
    <property type="component" value="Chromosome"/>
</dbReference>
<organism evidence="2 3">
    <name type="scientific">Paenibacillus bovis</name>
    <dbReference type="NCBI Taxonomy" id="1616788"/>
    <lineage>
        <taxon>Bacteria</taxon>
        <taxon>Bacillati</taxon>
        <taxon>Bacillota</taxon>
        <taxon>Bacilli</taxon>
        <taxon>Bacillales</taxon>
        <taxon>Paenibacillaceae</taxon>
        <taxon>Paenibacillus</taxon>
    </lineage>
</organism>
<sequence>MEHQVLSQFQPYETERFTKRILFKQPGSIVFTLNFEAGQQLPAHRHPGADVYILVSEGTGTFDCDGTELAVSAGDVVHVQGDELMSYRSGENDRSSLYVTLVNIPDPGYAQDLG</sequence>
<gene>
    <name evidence="2" type="ORF">AR543_01130</name>
</gene>
<accession>A0A172ZAW1</accession>
<evidence type="ECO:0000259" key="1">
    <source>
        <dbReference type="Pfam" id="PF07883"/>
    </source>
</evidence>
<dbReference type="SUPFAM" id="SSF51182">
    <property type="entry name" value="RmlC-like cupins"/>
    <property type="match status" value="1"/>
</dbReference>
<dbReference type="InterPro" id="IPR013096">
    <property type="entry name" value="Cupin_2"/>
</dbReference>
<dbReference type="OrthoDB" id="6311549at2"/>